<evidence type="ECO:0000259" key="2">
    <source>
        <dbReference type="PROSITE" id="PS50853"/>
    </source>
</evidence>
<dbReference type="PANTHER" id="PTHR46708:SF11">
    <property type="entry name" value="RECEPTOR-TYPE TYROSINE-PROTEIN PHOSPHATASE ETA-LIKE"/>
    <property type="match status" value="1"/>
</dbReference>
<reference evidence="5" key="1">
    <citation type="submission" date="2017-02" db="UniProtKB">
        <authorList>
            <consortium name="WormBaseParasite"/>
        </authorList>
    </citation>
    <scope>IDENTIFICATION</scope>
</reference>
<gene>
    <name evidence="3" type="ORF">NBR_LOCUS5086</name>
</gene>
<dbReference type="Pfam" id="PF00041">
    <property type="entry name" value="fn3"/>
    <property type="match status" value="1"/>
</dbReference>
<dbReference type="SUPFAM" id="SSF49265">
    <property type="entry name" value="Fibronectin type III"/>
    <property type="match status" value="2"/>
</dbReference>
<dbReference type="CDD" id="cd00063">
    <property type="entry name" value="FN3"/>
    <property type="match status" value="1"/>
</dbReference>
<name>A0A0N4XRD2_NIPBR</name>
<dbReference type="PROSITE" id="PS50853">
    <property type="entry name" value="FN3"/>
    <property type="match status" value="1"/>
</dbReference>
<keyword evidence="1" id="KW-0677">Repeat</keyword>
<dbReference type="WBParaSite" id="NBR_0000508401-mRNA-1">
    <property type="protein sequence ID" value="NBR_0000508401-mRNA-1"/>
    <property type="gene ID" value="NBR_0000508401"/>
</dbReference>
<evidence type="ECO:0000313" key="4">
    <source>
        <dbReference type="Proteomes" id="UP000271162"/>
    </source>
</evidence>
<feature type="domain" description="Fibronectin type-III" evidence="2">
    <location>
        <begin position="1"/>
        <end position="89"/>
    </location>
</feature>
<evidence type="ECO:0000313" key="3">
    <source>
        <dbReference type="EMBL" id="VDL68675.1"/>
    </source>
</evidence>
<evidence type="ECO:0000313" key="5">
    <source>
        <dbReference type="WBParaSite" id="NBR_0000508401-mRNA-1"/>
    </source>
</evidence>
<dbReference type="InterPro" id="IPR003961">
    <property type="entry name" value="FN3_dom"/>
</dbReference>
<dbReference type="AlphaFoldDB" id="A0A0N4XRD2"/>
<protein>
    <submittedName>
        <fullName evidence="5">Fibronectin type-III domain-containing protein</fullName>
    </submittedName>
</protein>
<evidence type="ECO:0000256" key="1">
    <source>
        <dbReference type="ARBA" id="ARBA00022737"/>
    </source>
</evidence>
<proteinExistence type="predicted"/>
<accession>A0A0N4XRD2</accession>
<reference evidence="3 4" key="2">
    <citation type="submission" date="2018-11" db="EMBL/GenBank/DDBJ databases">
        <authorList>
            <consortium name="Pathogen Informatics"/>
        </authorList>
    </citation>
    <scope>NUCLEOTIDE SEQUENCE [LARGE SCALE GENOMIC DNA]</scope>
</reference>
<dbReference type="InterPro" id="IPR050991">
    <property type="entry name" value="ECM_Regulatory_Proteins"/>
</dbReference>
<dbReference type="SMART" id="SM00060">
    <property type="entry name" value="FN3"/>
    <property type="match status" value="2"/>
</dbReference>
<dbReference type="InterPro" id="IPR013783">
    <property type="entry name" value="Ig-like_fold"/>
</dbReference>
<keyword evidence="4" id="KW-1185">Reference proteome</keyword>
<dbReference type="PANTHER" id="PTHR46708">
    <property type="entry name" value="TENASCIN"/>
    <property type="match status" value="1"/>
</dbReference>
<organism evidence="5">
    <name type="scientific">Nippostrongylus brasiliensis</name>
    <name type="common">Rat hookworm</name>
    <dbReference type="NCBI Taxonomy" id="27835"/>
    <lineage>
        <taxon>Eukaryota</taxon>
        <taxon>Metazoa</taxon>
        <taxon>Ecdysozoa</taxon>
        <taxon>Nematoda</taxon>
        <taxon>Chromadorea</taxon>
        <taxon>Rhabditida</taxon>
        <taxon>Rhabditina</taxon>
        <taxon>Rhabditomorpha</taxon>
        <taxon>Strongyloidea</taxon>
        <taxon>Heligmosomidae</taxon>
        <taxon>Nippostrongylus</taxon>
    </lineage>
</organism>
<dbReference type="EMBL" id="UYSL01011221">
    <property type="protein sequence ID" value="VDL68675.1"/>
    <property type="molecule type" value="Genomic_DNA"/>
</dbReference>
<dbReference type="Proteomes" id="UP000271162">
    <property type="component" value="Unassembled WGS sequence"/>
</dbReference>
<dbReference type="Gene3D" id="2.60.40.10">
    <property type="entry name" value="Immunoglobulins"/>
    <property type="match status" value="2"/>
</dbReference>
<sequence length="288" mass="32865">MLHVDWVPPEIFDVEQRELLTHYRVTIAPFDPRTGVTGTKKNYTVPVPGNSIKFEGLNPETIYNITVQAGTNSGYGHTLWGTYSTLAPGQRHIIRLLNRTPTTLHVEWEPEVWENTWVNADEFQLTARSLHSVYPNVRINQVKTFDVESWESDFVIRGLHPSTVYNVTLKPKDHSEVAWGAYATLPPGWFLVKNLKQCDKTNFAVSMSWEPVELNMATHYQVRYLRMKDNEAGWIEEDAKESKELLCPKVGRFVVIIFSSSSPTLPLPNHLFPFHPLSIPSLSLVTPP</sequence>
<dbReference type="STRING" id="27835.A0A0N4XRD2"/>
<dbReference type="InterPro" id="IPR036116">
    <property type="entry name" value="FN3_sf"/>
</dbReference>